<keyword evidence="1" id="KW-0548">Nucleotidyltransferase</keyword>
<evidence type="ECO:0000313" key="1">
    <source>
        <dbReference type="EMBL" id="GEU63411.1"/>
    </source>
</evidence>
<sequence length="223" mass="24892">MHGKPMSHEDNADRNKSRVVTLNDQDLISVDDTSKVLLVKLKDLESASNMYVICKNEGIVDLKIHHVGGAWIWILFPTLDACETFRSNSIMISISSLIRTVSPSFKVDECLISIEISGLPLCAWGSNAFKKVTSLFGNFLFIEVEQTATMCTGRVCISTKSFQPVSKNVKVEIHGEIFETQVHEIGTWNINIVDDAFDTSSNEVENDIDKVADTFDANSVRFR</sequence>
<name>A0A6L2LNP4_TANCI</name>
<reference evidence="1" key="1">
    <citation type="journal article" date="2019" name="Sci. Rep.">
        <title>Draft genome of Tanacetum cinerariifolium, the natural source of mosquito coil.</title>
        <authorList>
            <person name="Yamashiro T."/>
            <person name="Shiraishi A."/>
            <person name="Satake H."/>
            <person name="Nakayama K."/>
        </authorList>
    </citation>
    <scope>NUCLEOTIDE SEQUENCE</scope>
</reference>
<proteinExistence type="predicted"/>
<organism evidence="1">
    <name type="scientific">Tanacetum cinerariifolium</name>
    <name type="common">Dalmatian daisy</name>
    <name type="synonym">Chrysanthemum cinerariifolium</name>
    <dbReference type="NCBI Taxonomy" id="118510"/>
    <lineage>
        <taxon>Eukaryota</taxon>
        <taxon>Viridiplantae</taxon>
        <taxon>Streptophyta</taxon>
        <taxon>Embryophyta</taxon>
        <taxon>Tracheophyta</taxon>
        <taxon>Spermatophyta</taxon>
        <taxon>Magnoliopsida</taxon>
        <taxon>eudicotyledons</taxon>
        <taxon>Gunneridae</taxon>
        <taxon>Pentapetalae</taxon>
        <taxon>asterids</taxon>
        <taxon>campanulids</taxon>
        <taxon>Asterales</taxon>
        <taxon>Asteraceae</taxon>
        <taxon>Asteroideae</taxon>
        <taxon>Anthemideae</taxon>
        <taxon>Anthemidinae</taxon>
        <taxon>Tanacetum</taxon>
    </lineage>
</organism>
<dbReference type="EMBL" id="BKCJ010004841">
    <property type="protein sequence ID" value="GEU63411.1"/>
    <property type="molecule type" value="Genomic_DNA"/>
</dbReference>
<keyword evidence="1" id="KW-0695">RNA-directed DNA polymerase</keyword>
<accession>A0A6L2LNP4</accession>
<dbReference type="AlphaFoldDB" id="A0A6L2LNP4"/>
<keyword evidence="1" id="KW-0808">Transferase</keyword>
<gene>
    <name evidence="1" type="ORF">Tci_035389</name>
</gene>
<dbReference type="GO" id="GO:0003964">
    <property type="term" value="F:RNA-directed DNA polymerase activity"/>
    <property type="evidence" value="ECO:0007669"/>
    <property type="project" value="UniProtKB-KW"/>
</dbReference>
<comment type="caution">
    <text evidence="1">The sequence shown here is derived from an EMBL/GenBank/DDBJ whole genome shotgun (WGS) entry which is preliminary data.</text>
</comment>
<protein>
    <submittedName>
        <fullName evidence="1">RNA-directed DNA polymerase, eukaryota</fullName>
    </submittedName>
</protein>